<comment type="caution">
    <text evidence="2">The sequence shown here is derived from an EMBL/GenBank/DDBJ whole genome shotgun (WGS) entry which is preliminary data.</text>
</comment>
<dbReference type="EMBL" id="JAVFKD010000004">
    <property type="protein sequence ID" value="KAK5995202.1"/>
    <property type="molecule type" value="Genomic_DNA"/>
</dbReference>
<keyword evidence="3" id="KW-1185">Reference proteome</keyword>
<reference evidence="2 3" key="1">
    <citation type="submission" date="2024-01" db="EMBL/GenBank/DDBJ databases">
        <title>Complete genome of Cladobotryum mycophilum ATHUM6906.</title>
        <authorList>
            <person name="Christinaki A.C."/>
            <person name="Myridakis A.I."/>
            <person name="Kouvelis V.N."/>
        </authorList>
    </citation>
    <scope>NUCLEOTIDE SEQUENCE [LARGE SCALE GENOMIC DNA]</scope>
    <source>
        <strain evidence="2 3">ATHUM6906</strain>
    </source>
</reference>
<gene>
    <name evidence="2" type="ORF">PT974_03600</name>
</gene>
<evidence type="ECO:0000313" key="2">
    <source>
        <dbReference type="EMBL" id="KAK5995202.1"/>
    </source>
</evidence>
<dbReference type="Gene3D" id="2.60.120.650">
    <property type="entry name" value="Cupin"/>
    <property type="match status" value="1"/>
</dbReference>
<evidence type="ECO:0000259" key="1">
    <source>
        <dbReference type="PROSITE" id="PS51184"/>
    </source>
</evidence>
<dbReference type="Proteomes" id="UP001338125">
    <property type="component" value="Unassembled WGS sequence"/>
</dbReference>
<accession>A0ABR0SST2</accession>
<protein>
    <submittedName>
        <fullName evidence="2">Bifunctional peptidase and arginyl-hydroxylase JMJD5-like protein</fullName>
    </submittedName>
</protein>
<dbReference type="PANTHER" id="PTHR12461">
    <property type="entry name" value="HYPOXIA-INDUCIBLE FACTOR 1 ALPHA INHIBITOR-RELATED"/>
    <property type="match status" value="1"/>
</dbReference>
<feature type="domain" description="JmjC" evidence="1">
    <location>
        <begin position="166"/>
        <end position="344"/>
    </location>
</feature>
<dbReference type="InterPro" id="IPR003347">
    <property type="entry name" value="JmjC_dom"/>
</dbReference>
<dbReference type="PROSITE" id="PS51184">
    <property type="entry name" value="JMJC"/>
    <property type="match status" value="1"/>
</dbReference>
<sequence>MRQRFLGAKKWARHLHVQPPPGISFTGLPVETAPGGHVDLQTFQQRAFIPQKPFLIRKDTGSSSFVFPAAIKWFGKSLPGPNSSPTGSYRTFSLYLKTFQEWPFPYELMIPNGAEHMGSVLKFHDWLLSREDIQDQTLAEIIRPVVSDSSEAQRFFQLYAPLRLLRRAVEFNMDLTRPAMCPIHLYIAQSLISDLPQDLQDDIPTPELVLKAGKGDVYSSSIWLGAEPTYTPLHRDPNPNLFYQLCGNKSLRLLTPAHGDRVFLDIQTQLGRHGSSRIRTTEMMEGEERQMLHDIIWNTHPQENVYSVDVGPGDSLFIPKGWWHSVKSMGTEGGLNGSVNWWFR</sequence>
<name>A0ABR0SST2_9HYPO</name>
<proteinExistence type="predicted"/>
<dbReference type="SUPFAM" id="SSF51197">
    <property type="entry name" value="Clavaminate synthase-like"/>
    <property type="match status" value="1"/>
</dbReference>
<dbReference type="InterPro" id="IPR041667">
    <property type="entry name" value="Cupin_8"/>
</dbReference>
<dbReference type="PANTHER" id="PTHR12461:SF105">
    <property type="entry name" value="HYPOXIA-INDUCIBLE FACTOR 1-ALPHA INHIBITOR"/>
    <property type="match status" value="1"/>
</dbReference>
<evidence type="ECO:0000313" key="3">
    <source>
        <dbReference type="Proteomes" id="UP001338125"/>
    </source>
</evidence>
<dbReference type="Pfam" id="PF13621">
    <property type="entry name" value="Cupin_8"/>
    <property type="match status" value="1"/>
</dbReference>
<organism evidence="2 3">
    <name type="scientific">Cladobotryum mycophilum</name>
    <dbReference type="NCBI Taxonomy" id="491253"/>
    <lineage>
        <taxon>Eukaryota</taxon>
        <taxon>Fungi</taxon>
        <taxon>Dikarya</taxon>
        <taxon>Ascomycota</taxon>
        <taxon>Pezizomycotina</taxon>
        <taxon>Sordariomycetes</taxon>
        <taxon>Hypocreomycetidae</taxon>
        <taxon>Hypocreales</taxon>
        <taxon>Hypocreaceae</taxon>
        <taxon>Cladobotryum</taxon>
    </lineage>
</organism>